<organism evidence="10 11">
    <name type="scientific">Geotrichum candidum</name>
    <name type="common">Oospora lactis</name>
    <name type="synonym">Dipodascus geotrichum</name>
    <dbReference type="NCBI Taxonomy" id="1173061"/>
    <lineage>
        <taxon>Eukaryota</taxon>
        <taxon>Fungi</taxon>
        <taxon>Dikarya</taxon>
        <taxon>Ascomycota</taxon>
        <taxon>Saccharomycotina</taxon>
        <taxon>Dipodascomycetes</taxon>
        <taxon>Dipodascales</taxon>
        <taxon>Dipodascaceae</taxon>
        <taxon>Geotrichum</taxon>
    </lineage>
</organism>
<reference evidence="10" key="1">
    <citation type="submission" date="2014-03" db="EMBL/GenBank/DDBJ databases">
        <authorList>
            <person name="Casaregola S."/>
        </authorList>
    </citation>
    <scope>NUCLEOTIDE SEQUENCE [LARGE SCALE GENOMIC DNA]</scope>
    <source>
        <strain evidence="10">CLIB 918</strain>
    </source>
</reference>
<dbReference type="GO" id="GO:0003700">
    <property type="term" value="F:DNA-binding transcription factor activity"/>
    <property type="evidence" value="ECO:0007669"/>
    <property type="project" value="InterPro"/>
</dbReference>
<feature type="non-terminal residue" evidence="10">
    <location>
        <position position="515"/>
    </location>
</feature>
<dbReference type="Proteomes" id="UP000242525">
    <property type="component" value="Unassembled WGS sequence"/>
</dbReference>
<feature type="compositionally biased region" description="Low complexity" evidence="8">
    <location>
        <begin position="352"/>
        <end position="384"/>
    </location>
</feature>
<dbReference type="CDD" id="cd14687">
    <property type="entry name" value="bZIP_ATF2"/>
    <property type="match status" value="1"/>
</dbReference>
<proteinExistence type="inferred from homology"/>
<evidence type="ECO:0000313" key="11">
    <source>
        <dbReference type="Proteomes" id="UP000242525"/>
    </source>
</evidence>
<dbReference type="InterPro" id="IPR021755">
    <property type="entry name" value="TF_Aft1_HRA"/>
</dbReference>
<comment type="similarity">
    <text evidence="2">Belongs to the bZIP family.</text>
</comment>
<dbReference type="GO" id="GO:0003677">
    <property type="term" value="F:DNA binding"/>
    <property type="evidence" value="ECO:0007669"/>
    <property type="project" value="UniProtKB-KW"/>
</dbReference>
<evidence type="ECO:0000256" key="4">
    <source>
        <dbReference type="ARBA" id="ARBA00023125"/>
    </source>
</evidence>
<evidence type="ECO:0000256" key="5">
    <source>
        <dbReference type="ARBA" id="ARBA00023163"/>
    </source>
</evidence>
<dbReference type="STRING" id="1173061.A0A0J9X7W4"/>
<dbReference type="OrthoDB" id="295274at2759"/>
<dbReference type="SUPFAM" id="SSF57959">
    <property type="entry name" value="Leucine zipper domain"/>
    <property type="match status" value="1"/>
</dbReference>
<comment type="caution">
    <text evidence="10">The sequence shown here is derived from an EMBL/GenBank/DDBJ whole genome shotgun (WGS) entry which is preliminary data.</text>
</comment>
<dbReference type="SMART" id="SM00338">
    <property type="entry name" value="BRLZ"/>
    <property type="match status" value="1"/>
</dbReference>
<dbReference type="Pfam" id="PF00170">
    <property type="entry name" value="bZIP_1"/>
    <property type="match status" value="1"/>
</dbReference>
<feature type="compositionally biased region" description="Polar residues" evidence="8">
    <location>
        <begin position="1"/>
        <end position="12"/>
    </location>
</feature>
<keyword evidence="6" id="KW-0539">Nucleus</keyword>
<protein>
    <recommendedName>
        <fullName evidence="9">BZIP domain-containing protein</fullName>
    </recommendedName>
</protein>
<evidence type="ECO:0000313" key="10">
    <source>
        <dbReference type="EMBL" id="CDO53548.1"/>
    </source>
</evidence>
<evidence type="ECO:0000256" key="8">
    <source>
        <dbReference type="SAM" id="MobiDB-lite"/>
    </source>
</evidence>
<feature type="compositionally biased region" description="Low complexity" evidence="8">
    <location>
        <begin position="285"/>
        <end position="300"/>
    </location>
</feature>
<gene>
    <name evidence="10" type="ORF">BN980_GECA05s03535g</name>
</gene>
<evidence type="ECO:0000256" key="6">
    <source>
        <dbReference type="ARBA" id="ARBA00023242"/>
    </source>
</evidence>
<evidence type="ECO:0000256" key="1">
    <source>
        <dbReference type="ARBA" id="ARBA00004123"/>
    </source>
</evidence>
<dbReference type="PANTHER" id="PTHR19304">
    <property type="entry name" value="CYCLIC-AMP RESPONSE ELEMENT BINDING PROTEIN"/>
    <property type="match status" value="1"/>
</dbReference>
<dbReference type="GO" id="GO:0005634">
    <property type="term" value="C:nucleus"/>
    <property type="evidence" value="ECO:0007669"/>
    <property type="project" value="UniProtKB-SubCell"/>
</dbReference>
<dbReference type="InterPro" id="IPR004827">
    <property type="entry name" value="bZIP"/>
</dbReference>
<dbReference type="InterPro" id="IPR051027">
    <property type="entry name" value="bZIP_transcription_factors"/>
</dbReference>
<dbReference type="PROSITE" id="PS50217">
    <property type="entry name" value="BZIP"/>
    <property type="match status" value="1"/>
</dbReference>
<dbReference type="Pfam" id="PF11787">
    <property type="entry name" value="Aft1_HRR"/>
    <property type="match status" value="1"/>
</dbReference>
<dbReference type="InterPro" id="IPR021756">
    <property type="entry name" value="TF_Aft1_HRR"/>
</dbReference>
<evidence type="ECO:0000256" key="2">
    <source>
        <dbReference type="ARBA" id="ARBA00007163"/>
    </source>
</evidence>
<feature type="compositionally biased region" description="Low complexity" evidence="8">
    <location>
        <begin position="13"/>
        <end position="41"/>
    </location>
</feature>
<evidence type="ECO:0000259" key="9">
    <source>
        <dbReference type="PROSITE" id="PS50217"/>
    </source>
</evidence>
<sequence length="515" mass="54572">MSSLNQLNQRQPSNSAQSIASSLSATATSTSNVSTSNAFNNQRPSLDLEPNPFEMSFKERETNDNVNPASNTHIQNHQHTHVQQQQANLPQYIATPGGGRRQILPPVASISSPQSLLAVGSNTPNTSWVNSLRSGPLSPAMLQGPQPVHTTTHLLHSSSDTVGATNGSSAAAITTASAPNSITITGSAVSDHARPGPLSPFIPSISRGILTPDSTSLFNTPGPATAAILNLNSEQLRLIGSTGLTPLGLTATASTAPTLNVPTTTTAGPVVATPAVTTRKEAKIQQQPQQSQQQQSQQPQQPQPQPQPQQQTNQRGAFGPTDPTDAANSLYLLSRSSNGKEASLGDKRQRETAPAAKPAKQTKTKSSNATSGKKGKKAATSAATVTNGTTIKKEQVEPAPMKADEETTSNGSAPGSRKKLTDEEKRKSFLERNRVAALKCRQRKKQWLENLQARVEYYSVENESLTAQVASLREQLQGVKNILLQHKDCPSLGLSQEAFAAILSNDVVITVPSQP</sequence>
<comment type="subcellular location">
    <subcellularLocation>
        <location evidence="1">Nucleus</location>
    </subcellularLocation>
</comment>
<feature type="coiled-coil region" evidence="7">
    <location>
        <begin position="448"/>
        <end position="482"/>
    </location>
</feature>
<evidence type="ECO:0000256" key="7">
    <source>
        <dbReference type="SAM" id="Coils"/>
    </source>
</evidence>
<feature type="region of interest" description="Disordered" evidence="8">
    <location>
        <begin position="1"/>
        <end position="51"/>
    </location>
</feature>
<dbReference type="SUPFAM" id="SSF81995">
    <property type="entry name" value="beta-sandwich domain of Sec23/24"/>
    <property type="match status" value="1"/>
</dbReference>
<feature type="domain" description="BZIP" evidence="9">
    <location>
        <begin position="423"/>
        <end position="486"/>
    </location>
</feature>
<keyword evidence="3" id="KW-0805">Transcription regulation</keyword>
<feature type="region of interest" description="Disordered" evidence="8">
    <location>
        <begin position="277"/>
        <end position="425"/>
    </location>
</feature>
<dbReference type="EMBL" id="CCBN010000005">
    <property type="protein sequence ID" value="CDO53548.1"/>
    <property type="molecule type" value="Genomic_DNA"/>
</dbReference>
<dbReference type="Gene3D" id="1.20.5.170">
    <property type="match status" value="1"/>
</dbReference>
<dbReference type="GO" id="GO:0006357">
    <property type="term" value="P:regulation of transcription by RNA polymerase II"/>
    <property type="evidence" value="ECO:0007669"/>
    <property type="project" value="UniProtKB-ARBA"/>
</dbReference>
<name>A0A0J9X7W4_GEOCN</name>
<dbReference type="InterPro" id="IPR046347">
    <property type="entry name" value="bZIP_sf"/>
</dbReference>
<keyword evidence="11" id="KW-1185">Reference proteome</keyword>
<dbReference type="FunFam" id="1.20.5.170:FF:000053">
    <property type="entry name" value="BZIP transcription factor AtfA"/>
    <property type="match status" value="1"/>
</dbReference>
<dbReference type="AlphaFoldDB" id="A0A0J9X7W4"/>
<keyword evidence="7" id="KW-0175">Coiled coil</keyword>
<keyword evidence="4" id="KW-0238">DNA-binding</keyword>
<evidence type="ECO:0000256" key="3">
    <source>
        <dbReference type="ARBA" id="ARBA00023015"/>
    </source>
</evidence>
<dbReference type="Pfam" id="PF11786">
    <property type="entry name" value="Aft1_HRA"/>
    <property type="match status" value="1"/>
</dbReference>
<accession>A0A0J9X7W4</accession>
<keyword evidence="5" id="KW-0804">Transcription</keyword>